<reference evidence="15" key="2">
    <citation type="submission" date="2025-08" db="UniProtKB">
        <authorList>
            <consortium name="Ensembl"/>
        </authorList>
    </citation>
    <scope>IDENTIFICATION</scope>
</reference>
<dbReference type="PRINTS" id="PR00245">
    <property type="entry name" value="OLFACTORYR"/>
</dbReference>
<dbReference type="InterPro" id="IPR000725">
    <property type="entry name" value="Olfact_rcpt"/>
</dbReference>
<evidence type="ECO:0000256" key="1">
    <source>
        <dbReference type="ARBA" id="ARBA00003929"/>
    </source>
</evidence>
<evidence type="ECO:0000256" key="12">
    <source>
        <dbReference type="SAM" id="MobiDB-lite"/>
    </source>
</evidence>
<dbReference type="GO" id="GO:0004984">
    <property type="term" value="F:olfactory receptor activity"/>
    <property type="evidence" value="ECO:0007669"/>
    <property type="project" value="InterPro"/>
</dbReference>
<dbReference type="PANTHER" id="PTHR26453">
    <property type="entry name" value="OLFACTORY RECEPTOR"/>
    <property type="match status" value="1"/>
</dbReference>
<reference evidence="15" key="1">
    <citation type="submission" date="2019-03" db="EMBL/GenBank/DDBJ databases">
        <authorList>
            <person name="Warren W.C."/>
            <person name="Johnson G.S."/>
        </authorList>
    </citation>
    <scope>NUCLEOTIDE SEQUENCE [LARGE SCALE GENOMIC DNA]</scope>
    <source>
        <strain evidence="15">Basenji</strain>
    </source>
</reference>
<organism evidence="15 16">
    <name type="scientific">Canis lupus familiaris</name>
    <name type="common">Dog</name>
    <name type="synonym">Canis familiaris</name>
    <dbReference type="NCBI Taxonomy" id="9615"/>
    <lineage>
        <taxon>Eukaryota</taxon>
        <taxon>Metazoa</taxon>
        <taxon>Chordata</taxon>
        <taxon>Craniata</taxon>
        <taxon>Vertebrata</taxon>
        <taxon>Euteleostomi</taxon>
        <taxon>Mammalia</taxon>
        <taxon>Eutheria</taxon>
        <taxon>Laurasiatheria</taxon>
        <taxon>Carnivora</taxon>
        <taxon>Caniformia</taxon>
        <taxon>Canidae</taxon>
        <taxon>Canis</taxon>
    </lineage>
</organism>
<dbReference type="SUPFAM" id="SSF81321">
    <property type="entry name" value="Family A G protein-coupled receptor-like"/>
    <property type="match status" value="1"/>
</dbReference>
<evidence type="ECO:0000256" key="13">
    <source>
        <dbReference type="SAM" id="Phobius"/>
    </source>
</evidence>
<dbReference type="Proteomes" id="UP000694429">
    <property type="component" value="Chromosome 5"/>
</dbReference>
<accession>A0A8C0LT92</accession>
<name>A0A8C0LT92_CANLF</name>
<dbReference type="InterPro" id="IPR000276">
    <property type="entry name" value="GPCR_Rhodpsn"/>
</dbReference>
<evidence type="ECO:0000256" key="3">
    <source>
        <dbReference type="ARBA" id="ARBA00022475"/>
    </source>
</evidence>
<evidence type="ECO:0000313" key="16">
    <source>
        <dbReference type="Proteomes" id="UP000694429"/>
    </source>
</evidence>
<evidence type="ECO:0000256" key="2">
    <source>
        <dbReference type="ARBA" id="ARBA00004651"/>
    </source>
</evidence>
<dbReference type="FunFam" id="1.20.1070.10:FF:000015">
    <property type="entry name" value="Olfactory receptor"/>
    <property type="match status" value="1"/>
</dbReference>
<dbReference type="Ensembl" id="ENSCAFT00030001539.1">
    <property type="protein sequence ID" value="ENSCAFP00030001365.1"/>
    <property type="gene ID" value="ENSCAFG00030000906.1"/>
</dbReference>
<comment type="function">
    <text evidence="1">Putative odorant or sperm cell receptor.</text>
</comment>
<keyword evidence="10" id="KW-0675">Receptor</keyword>
<sequence length="284" mass="31750">MTNMSFVSTFILMGIPHAPALDIPLFTIFLVIYVLTMMGNLLILLVIRVDSHLHTPMYYFLTNLSFIDMWFSTVTVPKMLMTFGSPGGRMISFHSCMAQLYCFHFLGSTECFLYTVMSYDRYLAISHPLRYASMMRGRTCALLATSTWLSGSLHSAVQTTLTFRLPYCGPSQIQHYFCDAPPILRLACADTSVNEMVIFVNIRGGGLGLLPPHSVVLRVHRLFHPEDPHLRGEAQSLSDLCLPHNPIHSIPGAWPQVNEKTRAKETKDHNAVGGTGLRGSMPLL</sequence>
<dbReference type="GO" id="GO:0004930">
    <property type="term" value="F:G protein-coupled receptor activity"/>
    <property type="evidence" value="ECO:0007669"/>
    <property type="project" value="UniProtKB-KW"/>
</dbReference>
<comment type="subcellular location">
    <subcellularLocation>
        <location evidence="2">Cell membrane</location>
        <topology evidence="2">Multi-pass membrane protein</topology>
    </subcellularLocation>
</comment>
<dbReference type="PRINTS" id="PR00237">
    <property type="entry name" value="GPCRRHODOPSN"/>
</dbReference>
<feature type="compositionally biased region" description="Basic and acidic residues" evidence="12">
    <location>
        <begin position="260"/>
        <end position="270"/>
    </location>
</feature>
<keyword evidence="5 13" id="KW-0812">Transmembrane</keyword>
<evidence type="ECO:0000256" key="9">
    <source>
        <dbReference type="ARBA" id="ARBA00023136"/>
    </source>
</evidence>
<dbReference type="PROSITE" id="PS50262">
    <property type="entry name" value="G_PROTEIN_RECEP_F1_2"/>
    <property type="match status" value="1"/>
</dbReference>
<evidence type="ECO:0000256" key="6">
    <source>
        <dbReference type="ARBA" id="ARBA00022725"/>
    </source>
</evidence>
<feature type="domain" description="G-protein coupled receptors family 1 profile" evidence="14">
    <location>
        <begin position="39"/>
        <end position="217"/>
    </location>
</feature>
<dbReference type="Gene3D" id="1.20.1070.10">
    <property type="entry name" value="Rhodopsin 7-helix transmembrane proteins"/>
    <property type="match status" value="1"/>
</dbReference>
<keyword evidence="9 13" id="KW-0472">Membrane</keyword>
<keyword evidence="6" id="KW-0552">Olfaction</keyword>
<evidence type="ECO:0000259" key="14">
    <source>
        <dbReference type="PROSITE" id="PS50262"/>
    </source>
</evidence>
<keyword evidence="7 13" id="KW-1133">Transmembrane helix</keyword>
<keyword evidence="3" id="KW-1003">Cell membrane</keyword>
<dbReference type="Pfam" id="PF13853">
    <property type="entry name" value="7tm_4"/>
    <property type="match status" value="1"/>
</dbReference>
<keyword evidence="4" id="KW-0716">Sensory transduction</keyword>
<feature type="transmembrane region" description="Helical" evidence="13">
    <location>
        <begin position="59"/>
        <end position="77"/>
    </location>
</feature>
<evidence type="ECO:0000256" key="11">
    <source>
        <dbReference type="ARBA" id="ARBA00023224"/>
    </source>
</evidence>
<protein>
    <recommendedName>
        <fullName evidence="14">G-protein coupled receptors family 1 profile domain-containing protein</fullName>
    </recommendedName>
</protein>
<keyword evidence="11" id="KW-0807">Transducer</keyword>
<keyword evidence="8" id="KW-0297">G-protein coupled receptor</keyword>
<evidence type="ECO:0000313" key="15">
    <source>
        <dbReference type="Ensembl" id="ENSCAFP00030001365.1"/>
    </source>
</evidence>
<dbReference type="AlphaFoldDB" id="A0A8C0LT92"/>
<proteinExistence type="predicted"/>
<dbReference type="GO" id="GO:0005886">
    <property type="term" value="C:plasma membrane"/>
    <property type="evidence" value="ECO:0007669"/>
    <property type="project" value="UniProtKB-SubCell"/>
</dbReference>
<feature type="region of interest" description="Disordered" evidence="12">
    <location>
        <begin position="260"/>
        <end position="284"/>
    </location>
</feature>
<feature type="transmembrane region" description="Helical" evidence="13">
    <location>
        <begin position="30"/>
        <end position="47"/>
    </location>
</feature>
<dbReference type="InterPro" id="IPR017452">
    <property type="entry name" value="GPCR_Rhodpsn_7TM"/>
</dbReference>
<evidence type="ECO:0000256" key="10">
    <source>
        <dbReference type="ARBA" id="ARBA00023170"/>
    </source>
</evidence>
<evidence type="ECO:0000256" key="4">
    <source>
        <dbReference type="ARBA" id="ARBA00022606"/>
    </source>
</evidence>
<evidence type="ECO:0000256" key="8">
    <source>
        <dbReference type="ARBA" id="ARBA00023040"/>
    </source>
</evidence>
<evidence type="ECO:0000256" key="7">
    <source>
        <dbReference type="ARBA" id="ARBA00022989"/>
    </source>
</evidence>
<evidence type="ECO:0000256" key="5">
    <source>
        <dbReference type="ARBA" id="ARBA00022692"/>
    </source>
</evidence>